<keyword evidence="2" id="KW-0472">Membrane</keyword>
<keyword evidence="2" id="KW-1133">Transmembrane helix</keyword>
<evidence type="ECO:0000256" key="1">
    <source>
        <dbReference type="SAM" id="MobiDB-lite"/>
    </source>
</evidence>
<keyword evidence="2" id="KW-0812">Transmembrane</keyword>
<feature type="compositionally biased region" description="Polar residues" evidence="1">
    <location>
        <begin position="102"/>
        <end position="111"/>
    </location>
</feature>
<feature type="region of interest" description="Disordered" evidence="1">
    <location>
        <begin position="90"/>
        <end position="115"/>
    </location>
</feature>
<reference evidence="3" key="1">
    <citation type="submission" date="2021-04" db="EMBL/GenBank/DDBJ databases">
        <authorList>
            <person name="Tunstrom K."/>
        </authorList>
    </citation>
    <scope>NUCLEOTIDE SEQUENCE</scope>
</reference>
<dbReference type="EMBL" id="CAJQZP010000220">
    <property type="protein sequence ID" value="CAG4949125.1"/>
    <property type="molecule type" value="Genomic_DNA"/>
</dbReference>
<dbReference type="AlphaFoldDB" id="A0A8S3WAL9"/>
<feature type="transmembrane region" description="Helical" evidence="2">
    <location>
        <begin position="20"/>
        <end position="41"/>
    </location>
</feature>
<organism evidence="3 4">
    <name type="scientific">Parnassius apollo</name>
    <name type="common">Apollo butterfly</name>
    <name type="synonym">Papilio apollo</name>
    <dbReference type="NCBI Taxonomy" id="110799"/>
    <lineage>
        <taxon>Eukaryota</taxon>
        <taxon>Metazoa</taxon>
        <taxon>Ecdysozoa</taxon>
        <taxon>Arthropoda</taxon>
        <taxon>Hexapoda</taxon>
        <taxon>Insecta</taxon>
        <taxon>Pterygota</taxon>
        <taxon>Neoptera</taxon>
        <taxon>Endopterygota</taxon>
        <taxon>Lepidoptera</taxon>
        <taxon>Glossata</taxon>
        <taxon>Ditrysia</taxon>
        <taxon>Papilionoidea</taxon>
        <taxon>Papilionidae</taxon>
        <taxon>Parnassiinae</taxon>
        <taxon>Parnassini</taxon>
        <taxon>Parnassius</taxon>
        <taxon>Parnassius</taxon>
    </lineage>
</organism>
<keyword evidence="4" id="KW-1185">Reference proteome</keyword>
<comment type="caution">
    <text evidence="3">The sequence shown here is derived from an EMBL/GenBank/DDBJ whole genome shotgun (WGS) entry which is preliminary data.</text>
</comment>
<sequence length="160" mass="17233">MRDLCEVRRGGGKRGTWGMWGAAAGWWCGALAAALLLLLALRCRRPRHKVVYDASWAPRATFIHQVHIVSGSKAYVSHATVPEPRCTHTKLAGAPSDRVVPTPSNDLTPTSHPDPPQIIIVQNFTQNTVAQEASSSESRPPPPSCAPTSAPRLLVAQTTL</sequence>
<evidence type="ECO:0000313" key="4">
    <source>
        <dbReference type="Proteomes" id="UP000691718"/>
    </source>
</evidence>
<evidence type="ECO:0000313" key="3">
    <source>
        <dbReference type="EMBL" id="CAG4949125.1"/>
    </source>
</evidence>
<proteinExistence type="predicted"/>
<feature type="region of interest" description="Disordered" evidence="1">
    <location>
        <begin position="129"/>
        <end position="152"/>
    </location>
</feature>
<name>A0A8S3WAL9_PARAO</name>
<accession>A0A8S3WAL9</accession>
<evidence type="ECO:0000256" key="2">
    <source>
        <dbReference type="SAM" id="Phobius"/>
    </source>
</evidence>
<protein>
    <submittedName>
        <fullName evidence="3">(apollo) hypothetical protein</fullName>
    </submittedName>
</protein>
<dbReference type="Proteomes" id="UP000691718">
    <property type="component" value="Unassembled WGS sequence"/>
</dbReference>
<gene>
    <name evidence="3" type="ORF">PAPOLLO_LOCUS3936</name>
</gene>